<comment type="caution">
    <text evidence="1">The sequence shown here is derived from an EMBL/GenBank/DDBJ whole genome shotgun (WGS) entry which is preliminary data.</text>
</comment>
<proteinExistence type="predicted"/>
<protein>
    <submittedName>
        <fullName evidence="1">Uncharacterized protein</fullName>
    </submittedName>
</protein>
<name>M5RQE6_9BACT</name>
<evidence type="ECO:0000313" key="2">
    <source>
        <dbReference type="Proteomes" id="UP000011991"/>
    </source>
</evidence>
<evidence type="ECO:0000313" key="1">
    <source>
        <dbReference type="EMBL" id="EMI21563.1"/>
    </source>
</evidence>
<sequence>MPLFFKSCLTPSGVDRFGNEKAEEVGVHSESEDLPRHRMLWNSLRRTRLATMSGPPTLSPVPRFLKNLLG</sequence>
<accession>M5RQE6</accession>
<keyword evidence="2" id="KW-1185">Reference proteome</keyword>
<organism evidence="1 2">
    <name type="scientific">Rhodopirellula maiorica SM1</name>
    <dbReference type="NCBI Taxonomy" id="1265738"/>
    <lineage>
        <taxon>Bacteria</taxon>
        <taxon>Pseudomonadati</taxon>
        <taxon>Planctomycetota</taxon>
        <taxon>Planctomycetia</taxon>
        <taxon>Pirellulales</taxon>
        <taxon>Pirellulaceae</taxon>
        <taxon>Novipirellula</taxon>
    </lineage>
</organism>
<dbReference type="Proteomes" id="UP000011991">
    <property type="component" value="Unassembled WGS sequence"/>
</dbReference>
<dbReference type="AlphaFoldDB" id="M5RQE6"/>
<reference evidence="1 2" key="1">
    <citation type="journal article" date="2013" name="Mar. Genomics">
        <title>Expression of sulfatases in Rhodopirellula baltica and the diversity of sulfatases in the genus Rhodopirellula.</title>
        <authorList>
            <person name="Wegner C.E."/>
            <person name="Richter-Heitmann T."/>
            <person name="Klindworth A."/>
            <person name="Klockow C."/>
            <person name="Richter M."/>
            <person name="Achstetter T."/>
            <person name="Glockner F.O."/>
            <person name="Harder J."/>
        </authorList>
    </citation>
    <scope>NUCLEOTIDE SEQUENCE [LARGE SCALE GENOMIC DNA]</scope>
    <source>
        <strain evidence="1 2">SM1</strain>
    </source>
</reference>
<gene>
    <name evidence="1" type="ORF">RMSM_01513</name>
</gene>
<dbReference type="EMBL" id="ANOG01000230">
    <property type="protein sequence ID" value="EMI21563.1"/>
    <property type="molecule type" value="Genomic_DNA"/>
</dbReference>